<organism evidence="1">
    <name type="scientific">Streptomyces sp. R02</name>
    <dbReference type="NCBI Taxonomy" id="3238623"/>
    <lineage>
        <taxon>Bacteria</taxon>
        <taxon>Bacillati</taxon>
        <taxon>Actinomycetota</taxon>
        <taxon>Actinomycetes</taxon>
        <taxon>Kitasatosporales</taxon>
        <taxon>Streptomycetaceae</taxon>
        <taxon>Streptomyces</taxon>
    </lineage>
</organism>
<name>A0AB39LWH6_9ACTN</name>
<sequence length="84" mass="9255">MPRSTVYGHFDKTRTVPRQPKKTVAPQSWNQPAGYFAPGDRGWESGADGISTLPADLIAAWEGVADVVRLDTERGGYVRVSPRR</sequence>
<reference evidence="1" key="1">
    <citation type="submission" date="2024-07" db="EMBL/GenBank/DDBJ databases">
        <authorList>
            <person name="Yu S.T."/>
        </authorList>
    </citation>
    <scope>NUCLEOTIDE SEQUENCE</scope>
    <source>
        <strain evidence="1">R02</strain>
    </source>
</reference>
<dbReference type="AlphaFoldDB" id="A0AB39LWH6"/>
<gene>
    <name evidence="1" type="ORF">AB5J57_32620</name>
</gene>
<accession>A0AB39LWH6</accession>
<evidence type="ECO:0000313" key="1">
    <source>
        <dbReference type="EMBL" id="XDP97964.1"/>
    </source>
</evidence>
<dbReference type="EMBL" id="CP163429">
    <property type="protein sequence ID" value="XDP97964.1"/>
    <property type="molecule type" value="Genomic_DNA"/>
</dbReference>
<dbReference type="RefSeq" id="WP_369161342.1">
    <property type="nucleotide sequence ID" value="NZ_CP163429.1"/>
</dbReference>
<protein>
    <submittedName>
        <fullName evidence="1">Uncharacterized protein</fullName>
    </submittedName>
</protein>
<proteinExistence type="predicted"/>